<dbReference type="RefSeq" id="WP_003597027.1">
    <property type="nucleotide sequence ID" value="NC_012811.1"/>
</dbReference>
<dbReference type="KEGG" id="mea:Mex_2p0997"/>
<protein>
    <submittedName>
        <fullName evidence="2">Uncharacterized protein</fullName>
    </submittedName>
</protein>
<name>C5B5Q9_METEA</name>
<evidence type="ECO:0000256" key="1">
    <source>
        <dbReference type="SAM" id="MobiDB-lite"/>
    </source>
</evidence>
<keyword evidence="3" id="KW-1185">Reference proteome</keyword>
<dbReference type="EMBL" id="CP001511">
    <property type="protein sequence ID" value="ACS43791.1"/>
    <property type="molecule type" value="Genomic_DNA"/>
</dbReference>
<gene>
    <name evidence="2" type="ordered locus">MexAM1_META2p0997</name>
</gene>
<dbReference type="Proteomes" id="UP000009081">
    <property type="component" value="Plasmid megaplasmid"/>
</dbReference>
<proteinExistence type="predicted"/>
<organism evidence="2 3">
    <name type="scientific">Methylorubrum extorquens (strain ATCC 14718 / DSM 1338 / JCM 2805 / NCIMB 9133 / AM1)</name>
    <name type="common">Methylobacterium extorquens</name>
    <dbReference type="NCBI Taxonomy" id="272630"/>
    <lineage>
        <taxon>Bacteria</taxon>
        <taxon>Pseudomonadati</taxon>
        <taxon>Pseudomonadota</taxon>
        <taxon>Alphaproteobacteria</taxon>
        <taxon>Hyphomicrobiales</taxon>
        <taxon>Methylobacteriaceae</taxon>
        <taxon>Methylorubrum</taxon>
    </lineage>
</organism>
<keyword evidence="2" id="KW-0614">Plasmid</keyword>
<dbReference type="AlphaFoldDB" id="C5B5Q9"/>
<geneLocation type="plasmid" evidence="2 3">
    <name>megaplasmid</name>
</geneLocation>
<dbReference type="HOGENOM" id="CLU_1914611_0_0_5"/>
<sequence>MLFKALKAAAVIGAIYWASSGRTPLPDLPPASLGVPVRLGLPVAPQASVPDLINLTPTLLPAIISHVQGAAAGSSVPDLGPFSPGGGGFDAPTRAAPTTAVSGWAQAPEEVRRRIANVVAHRGARMLASRQD</sequence>
<evidence type="ECO:0000313" key="2">
    <source>
        <dbReference type="EMBL" id="ACS43791.1"/>
    </source>
</evidence>
<accession>C5B5Q9</accession>
<evidence type="ECO:0000313" key="3">
    <source>
        <dbReference type="Proteomes" id="UP000009081"/>
    </source>
</evidence>
<reference evidence="2 3" key="1">
    <citation type="journal article" date="2009" name="PLoS ONE">
        <title>Methylobacterium genome sequences: a reference blueprint to investigate microbial metabolism of C1 compounds from natural and industrial sources.</title>
        <authorList>
            <person name="Vuilleumier S."/>
            <person name="Chistoserdova L."/>
            <person name="Lee M.-C."/>
            <person name="Bringel F."/>
            <person name="Lajus A."/>
            <person name="Zhou Y."/>
            <person name="Gourion B."/>
            <person name="Barbe V."/>
            <person name="Chang J."/>
            <person name="Cruveiller S."/>
            <person name="Dossat C."/>
            <person name="Gillett W."/>
            <person name="Gruffaz C."/>
            <person name="Haugen E."/>
            <person name="Hourcade E."/>
            <person name="Levy R."/>
            <person name="Mangenot S."/>
            <person name="Muller E."/>
            <person name="Nadalig T."/>
            <person name="Pagni M."/>
            <person name="Penny C."/>
            <person name="Peyraud R."/>
            <person name="Robinson D.G."/>
            <person name="Roche D."/>
            <person name="Rouy Z."/>
            <person name="Saenampechek C."/>
            <person name="Salvignol G."/>
            <person name="Vallenet D."/>
            <person name="Wu Z."/>
            <person name="Marx C.J."/>
            <person name="Vorholt J.A."/>
            <person name="Olson M.V."/>
            <person name="Kaul R."/>
            <person name="Weissenbach J."/>
            <person name="Medigue C."/>
            <person name="Lidstrom M.E."/>
        </authorList>
    </citation>
    <scope>NUCLEOTIDE SEQUENCE [LARGE SCALE GENOMIC DNA]</scope>
    <source>
        <strain evidence="3">ATCC 14718 / DSM 1338 / JCM 2805 / NCIMB 9133 / AM1</strain>
    </source>
</reference>
<feature type="region of interest" description="Disordered" evidence="1">
    <location>
        <begin position="78"/>
        <end position="104"/>
    </location>
</feature>